<feature type="coiled-coil region" evidence="1">
    <location>
        <begin position="1"/>
        <end position="28"/>
    </location>
</feature>
<feature type="region of interest" description="Disordered" evidence="2">
    <location>
        <begin position="63"/>
        <end position="118"/>
    </location>
</feature>
<reference evidence="3" key="1">
    <citation type="submission" date="2014-11" db="EMBL/GenBank/DDBJ databases">
        <authorList>
            <person name="Otto D Thomas"/>
            <person name="Naeem Raeece"/>
        </authorList>
    </citation>
    <scope>NUCLEOTIDE SEQUENCE</scope>
</reference>
<feature type="compositionally biased region" description="Low complexity" evidence="2">
    <location>
        <begin position="457"/>
        <end position="466"/>
    </location>
</feature>
<feature type="compositionally biased region" description="Gly residues" evidence="2">
    <location>
        <begin position="405"/>
        <end position="423"/>
    </location>
</feature>
<feature type="compositionally biased region" description="Acidic residues" evidence="2">
    <location>
        <begin position="558"/>
        <end position="572"/>
    </location>
</feature>
<protein>
    <submittedName>
        <fullName evidence="3">Uncharacterized protein</fullName>
    </submittedName>
</protein>
<feature type="compositionally biased region" description="Basic and acidic residues" evidence="2">
    <location>
        <begin position="546"/>
        <end position="557"/>
    </location>
</feature>
<feature type="region of interest" description="Disordered" evidence="2">
    <location>
        <begin position="370"/>
        <end position="628"/>
    </location>
</feature>
<proteinExistence type="predicted"/>
<gene>
    <name evidence="3" type="ORF">Cvel_6233</name>
</gene>
<evidence type="ECO:0000313" key="3">
    <source>
        <dbReference type="EMBL" id="CEM41398.1"/>
    </source>
</evidence>
<feature type="compositionally biased region" description="Acidic residues" evidence="2">
    <location>
        <begin position="98"/>
        <end position="109"/>
    </location>
</feature>
<feature type="compositionally biased region" description="Basic and acidic residues" evidence="2">
    <location>
        <begin position="437"/>
        <end position="450"/>
    </location>
</feature>
<keyword evidence="1" id="KW-0175">Coiled coil</keyword>
<dbReference type="VEuPathDB" id="CryptoDB:Cvel_6233"/>
<name>A0A0G4HBM1_9ALVE</name>
<accession>A0A0G4HBM1</accession>
<dbReference type="AlphaFoldDB" id="A0A0G4HBM1"/>
<organism evidence="3">
    <name type="scientific">Chromera velia CCMP2878</name>
    <dbReference type="NCBI Taxonomy" id="1169474"/>
    <lineage>
        <taxon>Eukaryota</taxon>
        <taxon>Sar</taxon>
        <taxon>Alveolata</taxon>
        <taxon>Colpodellida</taxon>
        <taxon>Chromeraceae</taxon>
        <taxon>Chromera</taxon>
    </lineage>
</organism>
<feature type="compositionally biased region" description="Basic and acidic residues" evidence="2">
    <location>
        <begin position="68"/>
        <end position="77"/>
    </location>
</feature>
<dbReference type="EMBL" id="CDMZ01002224">
    <property type="protein sequence ID" value="CEM41398.1"/>
    <property type="molecule type" value="Genomic_DNA"/>
</dbReference>
<evidence type="ECO:0000256" key="2">
    <source>
        <dbReference type="SAM" id="MobiDB-lite"/>
    </source>
</evidence>
<evidence type="ECO:0000256" key="1">
    <source>
        <dbReference type="SAM" id="Coils"/>
    </source>
</evidence>
<sequence>MESAKERFNELQDRLATLQQSVEELKGSGPSGSAVQALGLVAHLEKTTEELLVDLELCLKQPGHVPQKSRELGKKGLIDITTGGEGEGGEKADANLSESDESSEDEATESPDVARMFPDAPPVPKPPVPLLALSQKSFGKSVGQSKSGGEGLKVEGVGFLKESSVGNAEDLRPHTARPGAGEGASLALSVGSGAKTPAPPLSARDVNSHDVTTNLTRAFGATAVGGGEGVGAGGQTERRSSLLIMAEAGVEGRNYVEDARHFVDMDDERWRFPTQATPRLAHQVFNAQNVAIARRLFEGIKKDIEGSLSPSQKQTYGAIKSGDHGALVATSSGGENADDEADWEEMEKRMASLGALAKGMEETNETILQQYRSKRSGKREGSDGMSVSAVGDGRRDSGLVSGGVSPAGGAGAGAAGSDGGALPGFGLDENTQEEAEVEKSQDAQPEKPKENPLSSPAGTATATATGTGRGMEESMSPPLPPATADSAPSPEHTGTQEGKDGIPSSSSRSSALVPTAAVAVSNSPEETETRVLFGAALDQTRAGGVVEKKEETGGKSEWEDDDGSESSEDDEGDGKGAGLGEVTRGIRKSQTAAARAGSVEEAPAGADGNRQEVSGPPDVLTSQSSNKSARHALCTGYLINEDGSCTIM</sequence>